<sequence>DKLPELDERICALSPGDLGENGEAPLQTKTIPAEIVRQNLAKWTPSMHEEYDSLVVSTPAVSPLSDPEFTQLVSAQGGNVELIPGKAVFTQKAFSGRFKTRVVGCGNFQTFTTREQTDVYASGAPCESIRLLVRRAAIDSEWILGSVDITPAQEMIAGG</sequence>
<comment type="caution">
    <text evidence="1">The sequence shown here is derived from an EMBL/GenBank/DDBJ whole genome shotgun (WGS) entry which is preliminary data.</text>
</comment>
<proteinExistence type="predicted"/>
<keyword evidence="2" id="KW-1185">Reference proteome</keyword>
<feature type="non-terminal residue" evidence="1">
    <location>
        <position position="159"/>
    </location>
</feature>
<dbReference type="Proteomes" id="UP000649617">
    <property type="component" value="Unassembled WGS sequence"/>
</dbReference>
<gene>
    <name evidence="1" type="primary">GIP</name>
    <name evidence="1" type="ORF">SPIL2461_LOCUS460</name>
</gene>
<name>A0A812ITD3_SYMPI</name>
<protein>
    <submittedName>
        <fullName evidence="1">GIP protein</fullName>
    </submittedName>
</protein>
<organism evidence="1 2">
    <name type="scientific">Symbiodinium pilosum</name>
    <name type="common">Dinoflagellate</name>
    <dbReference type="NCBI Taxonomy" id="2952"/>
    <lineage>
        <taxon>Eukaryota</taxon>
        <taxon>Sar</taxon>
        <taxon>Alveolata</taxon>
        <taxon>Dinophyceae</taxon>
        <taxon>Suessiales</taxon>
        <taxon>Symbiodiniaceae</taxon>
        <taxon>Symbiodinium</taxon>
    </lineage>
</organism>
<dbReference type="AlphaFoldDB" id="A0A812ITD3"/>
<accession>A0A812ITD3</accession>
<dbReference type="EMBL" id="CAJNIZ010000342">
    <property type="protein sequence ID" value="CAE7159616.1"/>
    <property type="molecule type" value="Genomic_DNA"/>
</dbReference>
<dbReference type="OrthoDB" id="437812at2759"/>
<evidence type="ECO:0000313" key="1">
    <source>
        <dbReference type="EMBL" id="CAE7159616.1"/>
    </source>
</evidence>
<reference evidence="1" key="1">
    <citation type="submission" date="2021-02" db="EMBL/GenBank/DDBJ databases">
        <authorList>
            <person name="Dougan E. K."/>
            <person name="Rhodes N."/>
            <person name="Thang M."/>
            <person name="Chan C."/>
        </authorList>
    </citation>
    <scope>NUCLEOTIDE SEQUENCE</scope>
</reference>
<evidence type="ECO:0000313" key="2">
    <source>
        <dbReference type="Proteomes" id="UP000649617"/>
    </source>
</evidence>
<feature type="non-terminal residue" evidence="1">
    <location>
        <position position="1"/>
    </location>
</feature>